<dbReference type="OrthoDB" id="9763659at2"/>
<dbReference type="GO" id="GO:0004386">
    <property type="term" value="F:helicase activity"/>
    <property type="evidence" value="ECO:0007669"/>
    <property type="project" value="UniProtKB-KW"/>
</dbReference>
<dbReference type="Proteomes" id="UP000298358">
    <property type="component" value="Unassembled WGS sequence"/>
</dbReference>
<dbReference type="RefSeq" id="WP_135115539.1">
    <property type="nucleotide sequence ID" value="NZ_JADGLL010000059.1"/>
</dbReference>
<dbReference type="InterPro" id="IPR003593">
    <property type="entry name" value="AAA+_ATPase"/>
</dbReference>
<reference evidence="2 3" key="1">
    <citation type="submission" date="2019-03" db="EMBL/GenBank/DDBJ databases">
        <title>Diversity of the mouse oral microbiome.</title>
        <authorList>
            <person name="Joseph S."/>
            <person name="Aduse-Opoku J."/>
            <person name="Curtis M."/>
            <person name="Wade W."/>
            <person name="Hashim A."/>
        </authorList>
    </citation>
    <scope>NUCLEOTIDE SEQUENCE [LARGE SCALE GENOMIC DNA]</scope>
    <source>
        <strain evidence="2 3">P1012</strain>
    </source>
</reference>
<evidence type="ECO:0000313" key="3">
    <source>
        <dbReference type="Proteomes" id="UP000298358"/>
    </source>
</evidence>
<dbReference type="Gene3D" id="3.40.50.300">
    <property type="entry name" value="P-loop containing nucleotide triphosphate hydrolases"/>
    <property type="match status" value="2"/>
</dbReference>
<dbReference type="InterPro" id="IPR027785">
    <property type="entry name" value="UvrD-like_helicase_C"/>
</dbReference>
<comment type="caution">
    <text evidence="2">The sequence shown here is derived from an EMBL/GenBank/DDBJ whole genome shotgun (WGS) entry which is preliminary data.</text>
</comment>
<dbReference type="InterPro" id="IPR027417">
    <property type="entry name" value="P-loop_NTPase"/>
</dbReference>
<organism evidence="2 3">
    <name type="scientific">Microbacterium paludicola</name>
    <dbReference type="NCBI Taxonomy" id="300019"/>
    <lineage>
        <taxon>Bacteria</taxon>
        <taxon>Bacillati</taxon>
        <taxon>Actinomycetota</taxon>
        <taxon>Actinomycetes</taxon>
        <taxon>Micrococcales</taxon>
        <taxon>Microbacteriaceae</taxon>
        <taxon>Microbacterium</taxon>
    </lineage>
</organism>
<keyword evidence="2" id="KW-0547">Nucleotide-binding</keyword>
<keyword evidence="2" id="KW-0067">ATP-binding</keyword>
<keyword evidence="2" id="KW-0347">Helicase</keyword>
<feature type="domain" description="AAA+ ATPase" evidence="1">
    <location>
        <begin position="511"/>
        <end position="699"/>
    </location>
</feature>
<dbReference type="AlphaFoldDB" id="A0A4Y9FQF2"/>
<evidence type="ECO:0000313" key="2">
    <source>
        <dbReference type="EMBL" id="TFU30529.1"/>
    </source>
</evidence>
<evidence type="ECO:0000259" key="1">
    <source>
        <dbReference type="SMART" id="SM00382"/>
    </source>
</evidence>
<dbReference type="Pfam" id="PF13538">
    <property type="entry name" value="UvrD_C_2"/>
    <property type="match status" value="1"/>
</dbReference>
<protein>
    <submittedName>
        <fullName evidence="2">Helicase</fullName>
    </submittedName>
</protein>
<name>A0A4Y9FQF2_9MICO</name>
<dbReference type="CDD" id="cd18809">
    <property type="entry name" value="SF1_C_RecD"/>
    <property type="match status" value="1"/>
</dbReference>
<gene>
    <name evidence="2" type="ORF">E4U02_14560</name>
</gene>
<keyword evidence="3" id="KW-1185">Reference proteome</keyword>
<proteinExistence type="predicted"/>
<sequence>MATVDSQITSAATTISENITELAGNRKLMSKNIIKQLRDLTEGVIVRVHTKSGSTAYDHDAIKAGTAWIGSSGKQFNFLHRFHKLLQQSESHYTFDGDVSERLMLKYYEYLLRIRNLLRDECGLEVLGNLEEFPVDLDPSLREYHQKIAERIDAASLLAPGQGKDDHYYVQSVRPFVTGGRIFYEVTFTNITDNPSKFDRIIAFTDIDMTARYAAHLLLVNDEIEVLGRKMPITIIRGWKVAIRPCEIQHLAEIFGMETSSSRTVEYNALMQYLTDTGASLLDLMDMSAPQYEHIKSVATVSAKPPRIFPMLDRVRALVRSNAPGTNIVRYLMLEMNNRLIKLQQDPRPYRALSNLRLTSRARPFDTMPFAASPAGHVPRLRDLFECLDTTGREHELLGRRIKTNVEQQGMLYTPEDDLAGFEDLDGLIAKHNQTLPPTASHAGRTLEKDKGHVFMHEYENDTVSIIERLQTLAGDGVSGHEQAVDRWLDETTLKVDDDSKKDALKSLFSRSRVALIYGAAGTGKSTMVNYIANYFSENSKLFLAHTNPAKANLERKVAAQHAEFRTIASHLARGSDMSYDVLVIDECSVVSNADMLKVLDNTSFQLLVLVGDVFQIEAIQFGNWFSIAPDFLPKQAVFQLTKPWRTSDKALLDFWAKVRNLEDGIEEAIAHHGYSGVLDESLFTRQREDEIILCLNYDGLYGINNINRFLQAENSGKAVTWGASTYKVGDPVVFGNSGRFQPLIYNNLKGRIVDIQAAADHIQFDVWLERNFSELSVWGIEGLEYVGESTVRFNVYLPQSTDTDNEDDRSTVPFQVAYAVSIHRSQGLEYDSVKVVITDANEDDISHGIFYTAITRAREALKIYWTPETQKKVMSQLDPKRNGRDVGLLKARRGLKRVA</sequence>
<dbReference type="Pfam" id="PF13604">
    <property type="entry name" value="AAA_30"/>
    <property type="match status" value="1"/>
</dbReference>
<keyword evidence="2" id="KW-0378">Hydrolase</keyword>
<dbReference type="EMBL" id="SPQB01000059">
    <property type="protein sequence ID" value="TFU30529.1"/>
    <property type="molecule type" value="Genomic_DNA"/>
</dbReference>
<dbReference type="SUPFAM" id="SSF52540">
    <property type="entry name" value="P-loop containing nucleoside triphosphate hydrolases"/>
    <property type="match status" value="2"/>
</dbReference>
<dbReference type="SMART" id="SM00382">
    <property type="entry name" value="AAA"/>
    <property type="match status" value="1"/>
</dbReference>
<accession>A0A4Y9FQF2</accession>